<reference evidence="1" key="1">
    <citation type="journal article" date="2021" name="Proc. Natl. Acad. Sci. U.S.A.">
        <title>A Catalog of Tens of Thousands of Viruses from Human Metagenomes Reveals Hidden Associations with Chronic Diseases.</title>
        <authorList>
            <person name="Tisza M.J."/>
            <person name="Buck C.B."/>
        </authorList>
    </citation>
    <scope>NUCLEOTIDE SEQUENCE</scope>
    <source>
        <strain evidence="1">Ct8Ri8</strain>
    </source>
</reference>
<protein>
    <submittedName>
        <fullName evidence="1">Carboxypeptidase regulatory-like domain protein</fullName>
    </submittedName>
</protein>
<evidence type="ECO:0000313" key="1">
    <source>
        <dbReference type="EMBL" id="DAD85322.1"/>
    </source>
</evidence>
<dbReference type="InterPro" id="IPR013784">
    <property type="entry name" value="Carb-bd-like_fold"/>
</dbReference>
<name>A0A8S5MT17_9CAUD</name>
<proteinExistence type="predicted"/>
<keyword evidence="1" id="KW-0121">Carboxypeptidase</keyword>
<dbReference type="Pfam" id="PF13620">
    <property type="entry name" value="CarboxypepD_reg"/>
    <property type="match status" value="1"/>
</dbReference>
<keyword evidence="1" id="KW-0645">Protease</keyword>
<keyword evidence="1" id="KW-0378">Hydrolase</keyword>
<accession>A0A8S5MT17</accession>
<dbReference type="EMBL" id="BK014980">
    <property type="protein sequence ID" value="DAD85322.1"/>
    <property type="molecule type" value="Genomic_DNA"/>
</dbReference>
<dbReference type="Gene3D" id="2.60.40.1120">
    <property type="entry name" value="Carboxypeptidase-like, regulatory domain"/>
    <property type="match status" value="1"/>
</dbReference>
<dbReference type="SUPFAM" id="SSF49452">
    <property type="entry name" value="Starch-binding domain-like"/>
    <property type="match status" value="1"/>
</dbReference>
<dbReference type="GO" id="GO:0004180">
    <property type="term" value="F:carboxypeptidase activity"/>
    <property type="evidence" value="ECO:0007669"/>
    <property type="project" value="UniProtKB-KW"/>
</dbReference>
<dbReference type="GO" id="GO:0030246">
    <property type="term" value="F:carbohydrate binding"/>
    <property type="evidence" value="ECO:0007669"/>
    <property type="project" value="InterPro"/>
</dbReference>
<organism evidence="1">
    <name type="scientific">Siphoviridae sp. ct8Ri8</name>
    <dbReference type="NCBI Taxonomy" id="2826170"/>
    <lineage>
        <taxon>Viruses</taxon>
        <taxon>Duplodnaviria</taxon>
        <taxon>Heunggongvirae</taxon>
        <taxon>Uroviricota</taxon>
        <taxon>Caudoviricetes</taxon>
    </lineage>
</organism>
<sequence>MVCLLELVLLQILPNPGGDPETFDLTFNVTDADGTVEGASVTVDNKTGTTGSAGGCTIKGVAKGEQTVVVSKTGYNDYSSSITVSANDTVSVVLTKG</sequence>